<keyword evidence="3 9" id="KW-0489">Methyltransferase</keyword>
<evidence type="ECO:0000256" key="2">
    <source>
        <dbReference type="ARBA" id="ARBA00011975"/>
    </source>
</evidence>
<dbReference type="InterPro" id="IPR001525">
    <property type="entry name" value="C5_MeTfrase"/>
</dbReference>
<evidence type="ECO:0000256" key="5">
    <source>
        <dbReference type="ARBA" id="ARBA00022691"/>
    </source>
</evidence>
<dbReference type="Pfam" id="PF00385">
    <property type="entry name" value="Chromo"/>
    <property type="match status" value="1"/>
</dbReference>
<dbReference type="Gene3D" id="3.90.120.10">
    <property type="entry name" value="DNA Methylase, subunit A, domain 2"/>
    <property type="match status" value="1"/>
</dbReference>
<protein>
    <recommendedName>
        <fullName evidence="2">DNA (cytosine-5-)-methyltransferase</fullName>
        <ecNumber evidence="2">2.1.1.37</ecNumber>
    </recommendedName>
</protein>
<dbReference type="EC" id="2.1.1.37" evidence="2"/>
<feature type="active site" evidence="9">
    <location>
        <position position="491"/>
    </location>
</feature>
<evidence type="ECO:0000259" key="11">
    <source>
        <dbReference type="PROSITE" id="PS50013"/>
    </source>
</evidence>
<dbReference type="Gene3D" id="2.30.30.490">
    <property type="match status" value="1"/>
</dbReference>
<dbReference type="InterPro" id="IPR029063">
    <property type="entry name" value="SAM-dependent_MTases_sf"/>
</dbReference>
<evidence type="ECO:0000256" key="10">
    <source>
        <dbReference type="SAM" id="MobiDB-lite"/>
    </source>
</evidence>
<dbReference type="EMBL" id="OZ023707">
    <property type="protein sequence ID" value="CAK9878227.1"/>
    <property type="molecule type" value="Genomic_DNA"/>
</dbReference>
<feature type="region of interest" description="Disordered" evidence="10">
    <location>
        <begin position="389"/>
        <end position="411"/>
    </location>
</feature>
<feature type="region of interest" description="Disordered" evidence="10">
    <location>
        <begin position="1"/>
        <end position="63"/>
    </location>
</feature>
<sequence>MHRKRGKQTPPKAASTKKLKTSAGSAKTVAPKEEPEPVVLSESISKGGDVDEEEEEEDAVLKAGGGGVDEEEVFVSPQKIVEFKTQKRDPRDEVHCNLVRNTRIPSHVATRDYPHRYPKKIKVRLLLLALGETEEEPEIPVIGHYKQAEVNGKLYLLGDCVHVHSGLETNFIGRIIEFFEKEDKSEWFGVQWFFRTFDTAIGTEDRDHDKKRVFYSDVKDDNPLECIVENVNVVRVPSLTRFDKGERVIPPCDYYFDKGYKFAYATFYELPAELPGDENSMVEGTMSGVSEMISVKQQSNACSNVEDKPELQLLDLYCGCGAMSTGLCLGANLAGANLVTRWAVDLNEYACISMKHNHPETKVRNEAAEDFLELLKEWKKLCEKYPSDDEAVDEAADEVEESDEDEGVEEGEYEVESLVGIRWVGQVSEKEKQVMEEVKWKGYSAEHDSWEPASNFEHCPERVQSFVMEGRKCKYLPLPGDVDVICGGPPCQGASGFNRFRNKAEPLKDPRNRQMPVFMDIVNFLRPRFLLMENVVDILKFCDGILGRYALARAVQMNYQAKIGLMVAGCYGLPQFRMRCFLYGACSDEVLPPFPLPTHSVIVRGGVPNLWERCLVAYVENQQPEWLQKPLVLKDAISDLPPVSNFQDKDDILYQDDPHTSFQRFVRLPKQGTGGLGALPLKKQKVMLPDHRPLCLNTDDYQRVCQIPKAKGANFRSLKGIIIKEDGTVDVEREPREYLASGKPLVPDYAVSFIRGKSLKPFGRLWWDETVSTVVTRAEPHNQIILHPGQDRVLTIRENARLQGFPDYYKLFGPIKQRYIQVGNAVAVPVATALGYSLGNAILKRHKVEEETIELPRHFPHSLTTPEGVPELPDNEEL</sequence>
<dbReference type="Pfam" id="PF01426">
    <property type="entry name" value="BAH"/>
    <property type="match status" value="1"/>
</dbReference>
<feature type="region of interest" description="Disordered" evidence="10">
    <location>
        <begin position="857"/>
        <end position="878"/>
    </location>
</feature>
<evidence type="ECO:0000256" key="8">
    <source>
        <dbReference type="ARBA" id="ARBA00047422"/>
    </source>
</evidence>
<dbReference type="PROSITE" id="PS50013">
    <property type="entry name" value="CHROMO_2"/>
    <property type="match status" value="1"/>
</dbReference>
<dbReference type="Pfam" id="PF00145">
    <property type="entry name" value="DNA_methylase"/>
    <property type="match status" value="1"/>
</dbReference>
<organism evidence="13 14">
    <name type="scientific">Sphagnum jensenii</name>
    <dbReference type="NCBI Taxonomy" id="128206"/>
    <lineage>
        <taxon>Eukaryota</taxon>
        <taxon>Viridiplantae</taxon>
        <taxon>Streptophyta</taxon>
        <taxon>Embryophyta</taxon>
        <taxon>Bryophyta</taxon>
        <taxon>Sphagnophytina</taxon>
        <taxon>Sphagnopsida</taxon>
        <taxon>Sphagnales</taxon>
        <taxon>Sphagnaceae</taxon>
        <taxon>Sphagnum</taxon>
    </lineage>
</organism>
<accession>A0ABP1BQ98</accession>
<dbReference type="PANTHER" id="PTHR10629:SF50">
    <property type="entry name" value="DNA (CYTOSINE-5)-METHYLTRANSFERASE CMT3"/>
    <property type="match status" value="1"/>
</dbReference>
<keyword evidence="4 9" id="KW-0808">Transferase</keyword>
<dbReference type="Gene3D" id="3.40.50.150">
    <property type="entry name" value="Vaccinia Virus protein VP39"/>
    <property type="match status" value="1"/>
</dbReference>
<dbReference type="InterPro" id="IPR000953">
    <property type="entry name" value="Chromo/chromo_shadow_dom"/>
</dbReference>
<dbReference type="PROSITE" id="PS51679">
    <property type="entry name" value="SAM_MT_C5"/>
    <property type="match status" value="1"/>
</dbReference>
<keyword evidence="7" id="KW-0539">Nucleus</keyword>
<dbReference type="SUPFAM" id="SSF53335">
    <property type="entry name" value="S-adenosyl-L-methionine-dependent methyltransferases"/>
    <property type="match status" value="1"/>
</dbReference>
<evidence type="ECO:0000256" key="4">
    <source>
        <dbReference type="ARBA" id="ARBA00022679"/>
    </source>
</evidence>
<dbReference type="InterPro" id="IPR023780">
    <property type="entry name" value="Chromo_domain"/>
</dbReference>
<evidence type="ECO:0000256" key="9">
    <source>
        <dbReference type="PROSITE-ProRule" id="PRU01016"/>
    </source>
</evidence>
<feature type="domain" description="Chromo" evidence="11">
    <location>
        <begin position="413"/>
        <end position="466"/>
    </location>
</feature>
<dbReference type="PROSITE" id="PS51038">
    <property type="entry name" value="BAH"/>
    <property type="match status" value="1"/>
</dbReference>
<comment type="similarity">
    <text evidence="9">Belongs to the class I-like SAM-binding methyltransferase superfamily. C5-methyltransferase family.</text>
</comment>
<evidence type="ECO:0000256" key="6">
    <source>
        <dbReference type="ARBA" id="ARBA00023125"/>
    </source>
</evidence>
<evidence type="ECO:0000313" key="13">
    <source>
        <dbReference type="EMBL" id="CAK9878227.1"/>
    </source>
</evidence>
<comment type="subcellular location">
    <subcellularLocation>
        <location evidence="1">Nucleus</location>
    </subcellularLocation>
</comment>
<evidence type="ECO:0000313" key="14">
    <source>
        <dbReference type="Proteomes" id="UP001497522"/>
    </source>
</evidence>
<name>A0ABP1BQ98_9BRYO</name>
<dbReference type="PANTHER" id="PTHR10629">
    <property type="entry name" value="CYTOSINE-SPECIFIC METHYLTRANSFERASE"/>
    <property type="match status" value="1"/>
</dbReference>
<gene>
    <name evidence="13" type="ORF">CSSPJE1EN2_LOCUS20013</name>
</gene>
<dbReference type="SMART" id="SM00298">
    <property type="entry name" value="CHROMO"/>
    <property type="match status" value="1"/>
</dbReference>
<dbReference type="InterPro" id="IPR043151">
    <property type="entry name" value="BAH_sf"/>
</dbReference>
<keyword evidence="5 9" id="KW-0949">S-adenosyl-L-methionine</keyword>
<dbReference type="SUPFAM" id="SSF54160">
    <property type="entry name" value="Chromo domain-like"/>
    <property type="match status" value="1"/>
</dbReference>
<evidence type="ECO:0000259" key="12">
    <source>
        <dbReference type="PROSITE" id="PS51038"/>
    </source>
</evidence>
<comment type="catalytic activity">
    <reaction evidence="8">
        <text>a 2'-deoxycytidine in DNA + S-adenosyl-L-methionine = a 5-methyl-2'-deoxycytidine in DNA + S-adenosyl-L-homocysteine + H(+)</text>
        <dbReference type="Rhea" id="RHEA:13681"/>
        <dbReference type="Rhea" id="RHEA-COMP:11369"/>
        <dbReference type="Rhea" id="RHEA-COMP:11370"/>
        <dbReference type="ChEBI" id="CHEBI:15378"/>
        <dbReference type="ChEBI" id="CHEBI:57856"/>
        <dbReference type="ChEBI" id="CHEBI:59789"/>
        <dbReference type="ChEBI" id="CHEBI:85452"/>
        <dbReference type="ChEBI" id="CHEBI:85454"/>
        <dbReference type="EC" id="2.1.1.37"/>
    </reaction>
</comment>
<dbReference type="InterPro" id="IPR001025">
    <property type="entry name" value="BAH_dom"/>
</dbReference>
<dbReference type="PRINTS" id="PR00105">
    <property type="entry name" value="C5METTRFRASE"/>
</dbReference>
<dbReference type="Proteomes" id="UP001497522">
    <property type="component" value="Chromosome 6"/>
</dbReference>
<dbReference type="InterPro" id="IPR016197">
    <property type="entry name" value="Chromo-like_dom_sf"/>
</dbReference>
<evidence type="ECO:0000256" key="7">
    <source>
        <dbReference type="ARBA" id="ARBA00023242"/>
    </source>
</evidence>
<evidence type="ECO:0000256" key="3">
    <source>
        <dbReference type="ARBA" id="ARBA00022603"/>
    </source>
</evidence>
<evidence type="ECO:0000256" key="1">
    <source>
        <dbReference type="ARBA" id="ARBA00004123"/>
    </source>
</evidence>
<feature type="domain" description="BAH" evidence="12">
    <location>
        <begin position="153"/>
        <end position="271"/>
    </location>
</feature>
<reference evidence="13" key="1">
    <citation type="submission" date="2024-03" db="EMBL/GenBank/DDBJ databases">
        <authorList>
            <consortium name="ELIXIR-Norway"/>
            <consortium name="Elixir Norway"/>
        </authorList>
    </citation>
    <scope>NUCLEOTIDE SEQUENCE</scope>
</reference>
<dbReference type="InterPro" id="IPR050390">
    <property type="entry name" value="C5-Methyltransferase"/>
</dbReference>
<proteinExistence type="inferred from homology"/>
<dbReference type="SMART" id="SM00439">
    <property type="entry name" value="BAH"/>
    <property type="match status" value="1"/>
</dbReference>
<keyword evidence="6" id="KW-0238">DNA-binding</keyword>
<keyword evidence="14" id="KW-1185">Reference proteome</keyword>